<keyword evidence="2" id="KW-0560">Oxidoreductase</keyword>
<keyword evidence="6" id="KW-1185">Reference proteome</keyword>
<dbReference type="SUPFAM" id="SSF51905">
    <property type="entry name" value="FAD/NAD(P)-binding domain"/>
    <property type="match status" value="1"/>
</dbReference>
<dbReference type="InterPro" id="IPR036188">
    <property type="entry name" value="FAD/NAD-bd_sf"/>
</dbReference>
<dbReference type="Gene3D" id="3.50.50.60">
    <property type="entry name" value="FAD/NAD(P)-binding domain"/>
    <property type="match status" value="1"/>
</dbReference>
<evidence type="ECO:0000313" key="6">
    <source>
        <dbReference type="Proteomes" id="UP001215598"/>
    </source>
</evidence>
<dbReference type="GO" id="GO:0140907">
    <property type="term" value="F:flavin-dependent halogenase activity"/>
    <property type="evidence" value="ECO:0007669"/>
    <property type="project" value="UniProtKB-ARBA"/>
</dbReference>
<dbReference type="EMBL" id="JARKIB010000013">
    <property type="protein sequence ID" value="KAJ7773176.1"/>
    <property type="molecule type" value="Genomic_DNA"/>
</dbReference>
<feature type="region of interest" description="Disordered" evidence="4">
    <location>
        <begin position="312"/>
        <end position="334"/>
    </location>
</feature>
<protein>
    <submittedName>
        <fullName evidence="5">Uncharacterized protein</fullName>
    </submittedName>
</protein>
<accession>A0AAD7JW37</accession>
<organism evidence="5 6">
    <name type="scientific">Mycena metata</name>
    <dbReference type="NCBI Taxonomy" id="1033252"/>
    <lineage>
        <taxon>Eukaryota</taxon>
        <taxon>Fungi</taxon>
        <taxon>Dikarya</taxon>
        <taxon>Basidiomycota</taxon>
        <taxon>Agaricomycotina</taxon>
        <taxon>Agaricomycetes</taxon>
        <taxon>Agaricomycetidae</taxon>
        <taxon>Agaricales</taxon>
        <taxon>Marasmiineae</taxon>
        <taxon>Mycenaceae</taxon>
        <taxon>Mycena</taxon>
    </lineage>
</organism>
<dbReference type="PANTHER" id="PTHR43747:SF5">
    <property type="entry name" value="FAD-BINDING DOMAIN-CONTAINING PROTEIN"/>
    <property type="match status" value="1"/>
</dbReference>
<name>A0AAD7JW37_9AGAR</name>
<comment type="caution">
    <text evidence="5">The sequence shown here is derived from an EMBL/GenBank/DDBJ whole genome shotgun (WGS) entry which is preliminary data.</text>
</comment>
<dbReference type="PANTHER" id="PTHR43747">
    <property type="entry name" value="FAD-BINDING PROTEIN"/>
    <property type="match status" value="1"/>
</dbReference>
<evidence type="ECO:0000313" key="5">
    <source>
        <dbReference type="EMBL" id="KAJ7773176.1"/>
    </source>
</evidence>
<gene>
    <name evidence="5" type="ORF">B0H16DRAFT_1714076</name>
</gene>
<proteinExistence type="inferred from homology"/>
<reference evidence="5" key="1">
    <citation type="submission" date="2023-03" db="EMBL/GenBank/DDBJ databases">
        <title>Massive genome expansion in bonnet fungi (Mycena s.s.) driven by repeated elements and novel gene families across ecological guilds.</title>
        <authorList>
            <consortium name="Lawrence Berkeley National Laboratory"/>
            <person name="Harder C.B."/>
            <person name="Miyauchi S."/>
            <person name="Viragh M."/>
            <person name="Kuo A."/>
            <person name="Thoen E."/>
            <person name="Andreopoulos B."/>
            <person name="Lu D."/>
            <person name="Skrede I."/>
            <person name="Drula E."/>
            <person name="Henrissat B."/>
            <person name="Morin E."/>
            <person name="Kohler A."/>
            <person name="Barry K."/>
            <person name="LaButti K."/>
            <person name="Morin E."/>
            <person name="Salamov A."/>
            <person name="Lipzen A."/>
            <person name="Mereny Z."/>
            <person name="Hegedus B."/>
            <person name="Baldrian P."/>
            <person name="Stursova M."/>
            <person name="Weitz H."/>
            <person name="Taylor A."/>
            <person name="Grigoriev I.V."/>
            <person name="Nagy L.G."/>
            <person name="Martin F."/>
            <person name="Kauserud H."/>
        </authorList>
    </citation>
    <scope>NUCLEOTIDE SEQUENCE</scope>
    <source>
        <strain evidence="5">CBHHK182m</strain>
    </source>
</reference>
<dbReference type="GO" id="GO:0044550">
    <property type="term" value="P:secondary metabolite biosynthetic process"/>
    <property type="evidence" value="ECO:0007669"/>
    <property type="project" value="UniProtKB-ARBA"/>
</dbReference>
<comment type="catalytic activity">
    <reaction evidence="3">
        <text>melleolide F + FADH2 + chloride + O2 = 6'-chloromelleolide F + FAD + 2 H2O + H(+)</text>
        <dbReference type="Rhea" id="RHEA:67160"/>
        <dbReference type="ChEBI" id="CHEBI:15377"/>
        <dbReference type="ChEBI" id="CHEBI:15378"/>
        <dbReference type="ChEBI" id="CHEBI:15379"/>
        <dbReference type="ChEBI" id="CHEBI:17996"/>
        <dbReference type="ChEBI" id="CHEBI:57692"/>
        <dbReference type="ChEBI" id="CHEBI:58307"/>
        <dbReference type="ChEBI" id="CHEBI:167712"/>
        <dbReference type="ChEBI" id="CHEBI:167713"/>
    </reaction>
    <physiologicalReaction direction="left-to-right" evidence="3">
        <dbReference type="Rhea" id="RHEA:67161"/>
    </physiologicalReaction>
</comment>
<evidence type="ECO:0000256" key="2">
    <source>
        <dbReference type="ARBA" id="ARBA00023002"/>
    </source>
</evidence>
<evidence type="ECO:0000256" key="3">
    <source>
        <dbReference type="ARBA" id="ARBA00049364"/>
    </source>
</evidence>
<dbReference type="InterPro" id="IPR050816">
    <property type="entry name" value="Flavin-dep_Halogenase_NPB"/>
</dbReference>
<evidence type="ECO:0000256" key="4">
    <source>
        <dbReference type="SAM" id="MobiDB-lite"/>
    </source>
</evidence>
<sequence length="334" mass="36895">MYVQSLGVNVYHGVGVDFEISEQSTVGSSTPFSSPKVLLNDSSNTLGPSVRARMVCDASGFSRRLTAKFGEKFATISSCPRTYRLTKRYPTLDTLLTNNYKLLPNYYGDQTYFVKKTLAYISPVVAGEGWLVIGNSAGFTNPMYSPGVNAAGLSSGWTAANLTAKVLAAPEQEAKGVMMAAAKSHQAYLHDFILTRLANMNRLWYNAFRDHRLFKKNILEALWASSYENVEDHYYGDTRSVYTEYDAHWLMGAGLDAYQALCAEILPILDGANAGAPPSEDEVQKVLEIKERVVHDRMERWTKKSLGEVVETVRREDAENSGEEGENGRLPGGG</sequence>
<comment type="similarity">
    <text evidence="1">Belongs to the flavin-dependent halogenase family.</text>
</comment>
<dbReference type="Proteomes" id="UP001215598">
    <property type="component" value="Unassembled WGS sequence"/>
</dbReference>
<evidence type="ECO:0000256" key="1">
    <source>
        <dbReference type="ARBA" id="ARBA00005706"/>
    </source>
</evidence>
<dbReference type="AlphaFoldDB" id="A0AAD7JW37"/>